<accession>A8H772</accession>
<dbReference type="HOGENOM" id="CLU_2604121_0_0_6"/>
<keyword evidence="2" id="KW-1185">Reference proteome</keyword>
<organism evidence="1 2">
    <name type="scientific">Shewanella pealeana (strain ATCC 700345 / ANG-SQ1)</name>
    <dbReference type="NCBI Taxonomy" id="398579"/>
    <lineage>
        <taxon>Bacteria</taxon>
        <taxon>Pseudomonadati</taxon>
        <taxon>Pseudomonadota</taxon>
        <taxon>Gammaproteobacteria</taxon>
        <taxon>Alteromonadales</taxon>
        <taxon>Shewanellaceae</taxon>
        <taxon>Shewanella</taxon>
    </lineage>
</organism>
<dbReference type="AlphaFoldDB" id="A8H772"/>
<name>A8H772_SHEPA</name>
<dbReference type="EMBL" id="CP000851">
    <property type="protein sequence ID" value="ABV88409.1"/>
    <property type="molecule type" value="Genomic_DNA"/>
</dbReference>
<dbReference type="KEGG" id="spl:Spea_3093"/>
<dbReference type="eggNOG" id="ENOG5031AT5">
    <property type="taxonomic scope" value="Bacteria"/>
</dbReference>
<evidence type="ECO:0000313" key="1">
    <source>
        <dbReference type="EMBL" id="ABV88409.1"/>
    </source>
</evidence>
<protein>
    <submittedName>
        <fullName evidence="1">Uncharacterized protein</fullName>
    </submittedName>
</protein>
<gene>
    <name evidence="1" type="ordered locus">Spea_3093</name>
</gene>
<dbReference type="STRING" id="398579.Spea_3093"/>
<sequence>MTAWGRAMLISSHTNKTQLDADNQLQLDYLLWVIERLETPTADEQTSANTSLVPPPSIRSNAVLSTEELSMLAQLYQSY</sequence>
<reference evidence="1 2" key="1">
    <citation type="submission" date="2007-10" db="EMBL/GenBank/DDBJ databases">
        <title>Complete sequence of Shewanella pealeana ATCC 700345.</title>
        <authorList>
            <consortium name="US DOE Joint Genome Institute"/>
            <person name="Copeland A."/>
            <person name="Lucas S."/>
            <person name="Lapidus A."/>
            <person name="Barry K."/>
            <person name="Glavina del Rio T."/>
            <person name="Dalin E."/>
            <person name="Tice H."/>
            <person name="Pitluck S."/>
            <person name="Chertkov O."/>
            <person name="Brettin T."/>
            <person name="Bruce D."/>
            <person name="Detter J.C."/>
            <person name="Han C."/>
            <person name="Schmutz J."/>
            <person name="Larimer F."/>
            <person name="Land M."/>
            <person name="Hauser L."/>
            <person name="Kyrpides N."/>
            <person name="Kim E."/>
            <person name="Zhao J.-S.Z."/>
            <person name="Manno D."/>
            <person name="Hawari J."/>
            <person name="Richardson P."/>
        </authorList>
    </citation>
    <scope>NUCLEOTIDE SEQUENCE [LARGE SCALE GENOMIC DNA]</scope>
    <source>
        <strain evidence="2">ATCC 700345 / ANG-SQ1</strain>
    </source>
</reference>
<proteinExistence type="predicted"/>
<dbReference type="Proteomes" id="UP000002608">
    <property type="component" value="Chromosome"/>
</dbReference>
<evidence type="ECO:0000313" key="2">
    <source>
        <dbReference type="Proteomes" id="UP000002608"/>
    </source>
</evidence>